<accession>A0A4R0NH75</accession>
<reference evidence="3 4" key="1">
    <citation type="submission" date="2019-02" db="EMBL/GenBank/DDBJ databases">
        <title>Pedobacter sp. RP-3-8 sp. nov., isolated from Arctic soil.</title>
        <authorList>
            <person name="Dahal R.H."/>
        </authorList>
    </citation>
    <scope>NUCLEOTIDE SEQUENCE [LARGE SCALE GENOMIC DNA]</scope>
    <source>
        <strain evidence="3 4">RP-3-8</strain>
    </source>
</reference>
<keyword evidence="1" id="KW-1133">Transmembrane helix</keyword>
<evidence type="ECO:0000313" key="3">
    <source>
        <dbReference type="EMBL" id="TCC99548.1"/>
    </source>
</evidence>
<dbReference type="Proteomes" id="UP000291117">
    <property type="component" value="Unassembled WGS sequence"/>
</dbReference>
<keyword evidence="4" id="KW-1185">Reference proteome</keyword>
<evidence type="ECO:0008006" key="5">
    <source>
        <dbReference type="Google" id="ProtNLM"/>
    </source>
</evidence>
<keyword evidence="1" id="KW-0812">Transmembrane</keyword>
<feature type="signal peptide" evidence="2">
    <location>
        <begin position="1"/>
        <end position="18"/>
    </location>
</feature>
<dbReference type="AlphaFoldDB" id="A0A4R0NH75"/>
<comment type="caution">
    <text evidence="3">The sequence shown here is derived from an EMBL/GenBank/DDBJ whole genome shotgun (WGS) entry which is preliminary data.</text>
</comment>
<proteinExistence type="predicted"/>
<protein>
    <recommendedName>
        <fullName evidence="5">Lipoprotein</fullName>
    </recommendedName>
</protein>
<feature type="chain" id="PRO_5021024226" description="Lipoprotein" evidence="2">
    <location>
        <begin position="19"/>
        <end position="122"/>
    </location>
</feature>
<name>A0A4R0NH75_9SPHI</name>
<evidence type="ECO:0000256" key="2">
    <source>
        <dbReference type="SAM" id="SignalP"/>
    </source>
</evidence>
<feature type="transmembrane region" description="Helical" evidence="1">
    <location>
        <begin position="101"/>
        <end position="118"/>
    </location>
</feature>
<organism evidence="3 4">
    <name type="scientific">Pedobacter hiemivivus</name>
    <dbReference type="NCBI Taxonomy" id="2530454"/>
    <lineage>
        <taxon>Bacteria</taxon>
        <taxon>Pseudomonadati</taxon>
        <taxon>Bacteroidota</taxon>
        <taxon>Sphingobacteriia</taxon>
        <taxon>Sphingobacteriales</taxon>
        <taxon>Sphingobacteriaceae</taxon>
        <taxon>Pedobacter</taxon>
    </lineage>
</organism>
<sequence>MKGILIVMVICLFGCALFNKTSKTATTDKQSSEKQLESSQLLFKTANKETQIFTYWNDSGFYQVQNIREQIDLAKTDKLKIEEKQEAKQETIVKKTEPLKMWDYGLICISLVASYLVFRRFF</sequence>
<keyword evidence="1" id="KW-0472">Membrane</keyword>
<gene>
    <name evidence="3" type="ORF">EZ444_02405</name>
</gene>
<dbReference type="EMBL" id="SJSM01000001">
    <property type="protein sequence ID" value="TCC99548.1"/>
    <property type="molecule type" value="Genomic_DNA"/>
</dbReference>
<evidence type="ECO:0000313" key="4">
    <source>
        <dbReference type="Proteomes" id="UP000291117"/>
    </source>
</evidence>
<keyword evidence="2" id="KW-0732">Signal</keyword>
<dbReference type="OrthoDB" id="9945005at2"/>
<evidence type="ECO:0000256" key="1">
    <source>
        <dbReference type="SAM" id="Phobius"/>
    </source>
</evidence>
<dbReference type="RefSeq" id="WP_131606861.1">
    <property type="nucleotide sequence ID" value="NZ_SJSM01000001.1"/>
</dbReference>